<accession>A0A839SGY3</accession>
<reference evidence="6" key="1">
    <citation type="submission" date="2020-08" db="EMBL/GenBank/DDBJ databases">
        <title>Genomic Encyclopedia of Type Strains, Phase III (KMG-III): the genomes of soil and plant-associated and newly described type strains.</title>
        <authorList>
            <person name="Whitman W."/>
        </authorList>
    </citation>
    <scope>NUCLEOTIDE SEQUENCE [LARGE SCALE GENOMIC DNA]</scope>
    <source>
        <strain evidence="6">CECT 8628</strain>
    </source>
</reference>
<evidence type="ECO:0000313" key="6">
    <source>
        <dbReference type="EMBL" id="MBB3056582.1"/>
    </source>
</evidence>
<dbReference type="InterPro" id="IPR002410">
    <property type="entry name" value="Peptidase_S33"/>
</dbReference>
<feature type="chain" id="PRO_5032941063" evidence="4">
    <location>
        <begin position="27"/>
        <end position="325"/>
    </location>
</feature>
<dbReference type="Proteomes" id="UP000539265">
    <property type="component" value="Unassembled WGS sequence"/>
</dbReference>
<dbReference type="Pfam" id="PF00561">
    <property type="entry name" value="Abhydrolase_1"/>
    <property type="match status" value="1"/>
</dbReference>
<dbReference type="Gene3D" id="3.40.50.1820">
    <property type="entry name" value="alpha/beta hydrolase"/>
    <property type="match status" value="1"/>
</dbReference>
<evidence type="ECO:0000256" key="4">
    <source>
        <dbReference type="SAM" id="SignalP"/>
    </source>
</evidence>
<dbReference type="InterPro" id="IPR050266">
    <property type="entry name" value="AB_hydrolase_sf"/>
</dbReference>
<feature type="coiled-coil region" evidence="3">
    <location>
        <begin position="165"/>
        <end position="195"/>
    </location>
</feature>
<dbReference type="PANTHER" id="PTHR43798:SF33">
    <property type="entry name" value="HYDROLASE, PUTATIVE (AFU_ORTHOLOGUE AFUA_2G14860)-RELATED"/>
    <property type="match status" value="1"/>
</dbReference>
<dbReference type="EMBL" id="JACHWX010000008">
    <property type="protein sequence ID" value="MBB3056582.1"/>
    <property type="molecule type" value="Genomic_DNA"/>
</dbReference>
<evidence type="ECO:0000313" key="7">
    <source>
        <dbReference type="Proteomes" id="UP000539265"/>
    </source>
</evidence>
<feature type="domain" description="AB hydrolase-1" evidence="5">
    <location>
        <begin position="55"/>
        <end position="304"/>
    </location>
</feature>
<feature type="signal peptide" evidence="4">
    <location>
        <begin position="1"/>
        <end position="26"/>
    </location>
</feature>
<evidence type="ECO:0000256" key="3">
    <source>
        <dbReference type="SAM" id="Coils"/>
    </source>
</evidence>
<sequence length="325" mass="37264">MIKMLKSAPKFCLGLVAIFFAIDCFAQTPIDTTEAVNAGGIKQVIAIQGKDRTKPLFLFITGGPGSEGIYKENQSYLHLLKQHFVVVTWDQRNCGQTLKLNPSPVKLTVKLYENDTHELVSALLKQFHQKKMVIMGWSWGTVLGFYMADKHPDQVYAYLAVSPAVNQWESERISLKELKQRAAAQKNKRAIAELGKVKIPFENGLQNYYDRKWLSIFNGETIDDTTEFKKYFLENSEMTALFKEANFINLTTSLPKVNCPVYFFVGRKDHQTNYMISEKYYKQLVAPKKGIFWFEKSGHLIPVTEPELLQQDVITQILPQLHLKN</sequence>
<comment type="caution">
    <text evidence="6">The sequence shown here is derived from an EMBL/GenBank/DDBJ whole genome shotgun (WGS) entry which is preliminary data.</text>
</comment>
<evidence type="ECO:0000256" key="1">
    <source>
        <dbReference type="ARBA" id="ARBA00010088"/>
    </source>
</evidence>
<dbReference type="PANTHER" id="PTHR43798">
    <property type="entry name" value="MONOACYLGLYCEROL LIPASE"/>
    <property type="match status" value="1"/>
</dbReference>
<dbReference type="RefSeq" id="WP_096350006.1">
    <property type="nucleotide sequence ID" value="NZ_JACHWX010000008.1"/>
</dbReference>
<gene>
    <name evidence="6" type="ORF">FHS11_003007</name>
</gene>
<dbReference type="InterPro" id="IPR000073">
    <property type="entry name" value="AB_hydrolase_1"/>
</dbReference>
<dbReference type="PRINTS" id="PR00793">
    <property type="entry name" value="PROAMNOPTASE"/>
</dbReference>
<keyword evidence="2" id="KW-0378">Hydrolase</keyword>
<organism evidence="6 7">
    <name type="scientific">Mucilaginibacter gotjawali</name>
    <dbReference type="NCBI Taxonomy" id="1550579"/>
    <lineage>
        <taxon>Bacteria</taxon>
        <taxon>Pseudomonadati</taxon>
        <taxon>Bacteroidota</taxon>
        <taxon>Sphingobacteriia</taxon>
        <taxon>Sphingobacteriales</taxon>
        <taxon>Sphingobacteriaceae</taxon>
        <taxon>Mucilaginibacter</taxon>
    </lineage>
</organism>
<keyword evidence="3" id="KW-0175">Coiled coil</keyword>
<dbReference type="GO" id="GO:0008233">
    <property type="term" value="F:peptidase activity"/>
    <property type="evidence" value="ECO:0007669"/>
    <property type="project" value="InterPro"/>
</dbReference>
<dbReference type="GO" id="GO:0006508">
    <property type="term" value="P:proteolysis"/>
    <property type="evidence" value="ECO:0007669"/>
    <property type="project" value="InterPro"/>
</dbReference>
<dbReference type="GO" id="GO:0016020">
    <property type="term" value="C:membrane"/>
    <property type="evidence" value="ECO:0007669"/>
    <property type="project" value="TreeGrafter"/>
</dbReference>
<evidence type="ECO:0000256" key="2">
    <source>
        <dbReference type="ARBA" id="ARBA00022801"/>
    </source>
</evidence>
<dbReference type="AlphaFoldDB" id="A0A839SGY3"/>
<proteinExistence type="inferred from homology"/>
<dbReference type="OrthoDB" id="9796770at2"/>
<dbReference type="SUPFAM" id="SSF53474">
    <property type="entry name" value="alpha/beta-Hydrolases"/>
    <property type="match status" value="1"/>
</dbReference>
<comment type="similarity">
    <text evidence="1">Belongs to the peptidase S33 family.</text>
</comment>
<protein>
    <submittedName>
        <fullName evidence="6">Pimeloyl-ACP methyl ester carboxylesterase</fullName>
    </submittedName>
</protein>
<name>A0A839SGY3_9SPHI</name>
<dbReference type="InterPro" id="IPR029058">
    <property type="entry name" value="AB_hydrolase_fold"/>
</dbReference>
<keyword evidence="7" id="KW-1185">Reference proteome</keyword>
<evidence type="ECO:0000259" key="5">
    <source>
        <dbReference type="Pfam" id="PF00561"/>
    </source>
</evidence>
<keyword evidence="4" id="KW-0732">Signal</keyword>